<feature type="region of interest" description="Disordered" evidence="1">
    <location>
        <begin position="1"/>
        <end position="50"/>
    </location>
</feature>
<proteinExistence type="predicted"/>
<reference evidence="2" key="1">
    <citation type="journal article" date="2020" name="Stud. Mycol.">
        <title>101 Dothideomycetes genomes: a test case for predicting lifestyles and emergence of pathogens.</title>
        <authorList>
            <person name="Haridas S."/>
            <person name="Albert R."/>
            <person name="Binder M."/>
            <person name="Bloem J."/>
            <person name="Labutti K."/>
            <person name="Salamov A."/>
            <person name="Andreopoulos B."/>
            <person name="Baker S."/>
            <person name="Barry K."/>
            <person name="Bills G."/>
            <person name="Bluhm B."/>
            <person name="Cannon C."/>
            <person name="Castanera R."/>
            <person name="Culley D."/>
            <person name="Daum C."/>
            <person name="Ezra D."/>
            <person name="Gonzalez J."/>
            <person name="Henrissat B."/>
            <person name="Kuo A."/>
            <person name="Liang C."/>
            <person name="Lipzen A."/>
            <person name="Lutzoni F."/>
            <person name="Magnuson J."/>
            <person name="Mondo S."/>
            <person name="Nolan M."/>
            <person name="Ohm R."/>
            <person name="Pangilinan J."/>
            <person name="Park H.-J."/>
            <person name="Ramirez L."/>
            <person name="Alfaro M."/>
            <person name="Sun H."/>
            <person name="Tritt A."/>
            <person name="Yoshinaga Y."/>
            <person name="Zwiers L.-H."/>
            <person name="Turgeon B."/>
            <person name="Goodwin S."/>
            <person name="Spatafora J."/>
            <person name="Crous P."/>
            <person name="Grigoriev I."/>
        </authorList>
    </citation>
    <scope>NUCLEOTIDE SEQUENCE</scope>
    <source>
        <strain evidence="2">CBS 107.79</strain>
    </source>
</reference>
<dbReference type="AlphaFoldDB" id="A0A6A5V9X6"/>
<feature type="region of interest" description="Disordered" evidence="1">
    <location>
        <begin position="117"/>
        <end position="148"/>
    </location>
</feature>
<feature type="compositionally biased region" description="Basic residues" evidence="1">
    <location>
        <begin position="292"/>
        <end position="301"/>
    </location>
</feature>
<organism evidence="2 3">
    <name type="scientific">Bimuria novae-zelandiae CBS 107.79</name>
    <dbReference type="NCBI Taxonomy" id="1447943"/>
    <lineage>
        <taxon>Eukaryota</taxon>
        <taxon>Fungi</taxon>
        <taxon>Dikarya</taxon>
        <taxon>Ascomycota</taxon>
        <taxon>Pezizomycotina</taxon>
        <taxon>Dothideomycetes</taxon>
        <taxon>Pleosporomycetidae</taxon>
        <taxon>Pleosporales</taxon>
        <taxon>Massarineae</taxon>
        <taxon>Didymosphaeriaceae</taxon>
        <taxon>Bimuria</taxon>
    </lineage>
</organism>
<keyword evidence="3" id="KW-1185">Reference proteome</keyword>
<feature type="region of interest" description="Disordered" evidence="1">
    <location>
        <begin position="198"/>
        <end position="330"/>
    </location>
</feature>
<evidence type="ECO:0000256" key="1">
    <source>
        <dbReference type="SAM" id="MobiDB-lite"/>
    </source>
</evidence>
<feature type="compositionally biased region" description="Polar residues" evidence="1">
    <location>
        <begin position="198"/>
        <end position="226"/>
    </location>
</feature>
<feature type="compositionally biased region" description="Basic and acidic residues" evidence="1">
    <location>
        <begin position="26"/>
        <end position="37"/>
    </location>
</feature>
<dbReference type="EMBL" id="ML976683">
    <property type="protein sequence ID" value="KAF1973109.1"/>
    <property type="molecule type" value="Genomic_DNA"/>
</dbReference>
<gene>
    <name evidence="2" type="ORF">BU23DRAFT_568641</name>
</gene>
<dbReference type="Proteomes" id="UP000800036">
    <property type="component" value="Unassembled WGS sequence"/>
</dbReference>
<name>A0A6A5V9X6_9PLEO</name>
<evidence type="ECO:0000313" key="2">
    <source>
        <dbReference type="EMBL" id="KAF1973109.1"/>
    </source>
</evidence>
<feature type="compositionally biased region" description="Polar residues" evidence="1">
    <location>
        <begin position="235"/>
        <end position="262"/>
    </location>
</feature>
<evidence type="ECO:0000313" key="3">
    <source>
        <dbReference type="Proteomes" id="UP000800036"/>
    </source>
</evidence>
<protein>
    <submittedName>
        <fullName evidence="2">Uncharacterized protein</fullName>
    </submittedName>
</protein>
<sequence>MAATNGPSAKRRKLAQPTSAAAPTEATKDANKTDESSKQSTSTEGSPREHLENLVSHTNLVISGPELHILSNLMELEKKPQMASKSLEAAIISMEWMREMTTVQELRLCLEEIRNRKKKDPPKVSAVPHTKSREHQNSHARSTMATAAKKPNSAAEIIYECDYEGCKNVLGFLNKSELPGDLTVGQLRDLLRANIHTKSAQHSKTSEITNYHSGLSSTDTPLSASAATAEAPEVLTSQSLAPPILPTSSQNAVKTRQATVTSKKADTAAPNRKRTLAQTERAEEEKTVTPGLRKKIPAKSRRVPEQESDSDEESFRTPNLSVNVKGKTAL</sequence>
<accession>A0A6A5V9X6</accession>